<reference evidence="1" key="1">
    <citation type="submission" date="2024-09" db="EMBL/GenBank/DDBJ databases">
        <title>Black Yeasts Isolated from many extreme environments.</title>
        <authorList>
            <person name="Coleine C."/>
            <person name="Stajich J.E."/>
            <person name="Selbmann L."/>
        </authorList>
    </citation>
    <scope>NUCLEOTIDE SEQUENCE</scope>
    <source>
        <strain evidence="1">CCFEE 5737</strain>
    </source>
</reference>
<proteinExistence type="predicted"/>
<gene>
    <name evidence="1" type="ORF">LTS18_004109</name>
</gene>
<dbReference type="EMBL" id="JAWDJW010000097">
    <property type="protein sequence ID" value="KAK3081670.1"/>
    <property type="molecule type" value="Genomic_DNA"/>
</dbReference>
<keyword evidence="2" id="KW-1185">Reference proteome</keyword>
<comment type="caution">
    <text evidence="1">The sequence shown here is derived from an EMBL/GenBank/DDBJ whole genome shotgun (WGS) entry which is preliminary data.</text>
</comment>
<protein>
    <submittedName>
        <fullName evidence="1">Uncharacterized protein</fullName>
    </submittedName>
</protein>
<evidence type="ECO:0000313" key="1">
    <source>
        <dbReference type="EMBL" id="KAK3081670.1"/>
    </source>
</evidence>
<dbReference type="Proteomes" id="UP001186974">
    <property type="component" value="Unassembled WGS sequence"/>
</dbReference>
<name>A0ACC3DY52_9PEZI</name>
<organism evidence="1 2">
    <name type="scientific">Coniosporium uncinatum</name>
    <dbReference type="NCBI Taxonomy" id="93489"/>
    <lineage>
        <taxon>Eukaryota</taxon>
        <taxon>Fungi</taxon>
        <taxon>Dikarya</taxon>
        <taxon>Ascomycota</taxon>
        <taxon>Pezizomycotina</taxon>
        <taxon>Dothideomycetes</taxon>
        <taxon>Dothideomycetes incertae sedis</taxon>
        <taxon>Coniosporium</taxon>
    </lineage>
</organism>
<sequence>RQGPAPDASSSSTATAAGIDTTLGSTNLESSETSAGDGKAASGKQPIVTESAIPSTSNDTSSRDRASIDQSISARLETLDRAFNHEVLYVIGKEQMFVGVLSLAGTVLGGPVLEAWGVNPTCSKDSLLRCFIASSSSASAYCMSYLPTVTVTAAVKTPLAYSTSTTTSVKTKIATFISNVVQRMTSTKTVSPDMDEKRAIRNTARAPPTCLTRNGNAPTSYPAKLISSACSCLSASPSAVTVAPTVPTSASRVLSTTKTTTTSILQTTTTTTSLVITTTTLAIATTINSACAVTSPVQDSGFEGTPTSAWTVGTGPPKPTATDLNGGAITTDMPHTGAYSLFLRTVYGDSDNYPYGRQQRPPLCSSSSYVLSFYYKWRINQETDERDGSCTLTVTLDDTTLFSTSYTDGQYNSTQAFSDWVSVSQGFTYKRDSEDTPVLSFGGHCDDADGIGLELYIDDVSIDAA</sequence>
<evidence type="ECO:0000313" key="2">
    <source>
        <dbReference type="Proteomes" id="UP001186974"/>
    </source>
</evidence>
<accession>A0ACC3DY52</accession>
<feature type="non-terminal residue" evidence="1">
    <location>
        <position position="1"/>
    </location>
</feature>